<protein>
    <submittedName>
        <fullName evidence="1">NAD(P)-binding protein</fullName>
    </submittedName>
</protein>
<keyword evidence="2" id="KW-1185">Reference proteome</keyword>
<name>A0ABS2BIJ9_9NEIS</name>
<dbReference type="Gene3D" id="3.90.660.20">
    <property type="entry name" value="Protoporphyrinogen oxidase, mitochondrial, domain 2"/>
    <property type="match status" value="1"/>
</dbReference>
<reference evidence="1 2" key="1">
    <citation type="submission" date="2021-01" db="EMBL/GenBank/DDBJ databases">
        <title>Draft Genome Sequence and Polyhydroxyalkanoate Biosynthetic Potential of Jeongeupia naejangsanensis Type Strain DSM 24253.</title>
        <authorList>
            <person name="Turrini P."/>
            <person name="Artuso I."/>
            <person name="Lugli G.A."/>
            <person name="Frangipani E."/>
            <person name="Ventura M."/>
            <person name="Visca P."/>
        </authorList>
    </citation>
    <scope>NUCLEOTIDE SEQUENCE [LARGE SCALE GENOMIC DNA]</scope>
    <source>
        <strain evidence="1 2">DSM 24253</strain>
    </source>
</reference>
<dbReference type="SUPFAM" id="SSF51905">
    <property type="entry name" value="FAD/NAD(P)-binding domain"/>
    <property type="match status" value="1"/>
</dbReference>
<evidence type="ECO:0000313" key="1">
    <source>
        <dbReference type="EMBL" id="MBM3115438.1"/>
    </source>
</evidence>
<dbReference type="EMBL" id="JAESND010000002">
    <property type="protein sequence ID" value="MBM3115438.1"/>
    <property type="molecule type" value="Genomic_DNA"/>
</dbReference>
<dbReference type="InterPro" id="IPR050464">
    <property type="entry name" value="Zeta_carotene_desat/Oxidored"/>
</dbReference>
<proteinExistence type="predicted"/>
<dbReference type="Gene3D" id="3.50.50.60">
    <property type="entry name" value="FAD/NAD(P)-binding domain"/>
    <property type="match status" value="1"/>
</dbReference>
<gene>
    <name evidence="1" type="ORF">JMJ54_06335</name>
</gene>
<dbReference type="InterPro" id="IPR036188">
    <property type="entry name" value="FAD/NAD-bd_sf"/>
</dbReference>
<dbReference type="Gene3D" id="1.10.3110.10">
    <property type="entry name" value="protoporphyrinogen ix oxidase, domain 3"/>
    <property type="match status" value="1"/>
</dbReference>
<organism evidence="1 2">
    <name type="scientific">Jeongeupia naejangsanensis</name>
    <dbReference type="NCBI Taxonomy" id="613195"/>
    <lineage>
        <taxon>Bacteria</taxon>
        <taxon>Pseudomonadati</taxon>
        <taxon>Pseudomonadota</taxon>
        <taxon>Betaproteobacteria</taxon>
        <taxon>Neisseriales</taxon>
        <taxon>Chitinibacteraceae</taxon>
        <taxon>Jeongeupia</taxon>
    </lineage>
</organism>
<dbReference type="PANTHER" id="PTHR42923">
    <property type="entry name" value="PROTOPORPHYRINOGEN OXIDASE"/>
    <property type="match status" value="1"/>
</dbReference>
<dbReference type="Proteomes" id="UP000809431">
    <property type="component" value="Unassembled WGS sequence"/>
</dbReference>
<dbReference type="PANTHER" id="PTHR42923:SF17">
    <property type="entry name" value="AMINE OXIDASE DOMAIN-CONTAINING PROTEIN"/>
    <property type="match status" value="1"/>
</dbReference>
<comment type="caution">
    <text evidence="1">The sequence shown here is derived from an EMBL/GenBank/DDBJ whole genome shotgun (WGS) entry which is preliminary data.</text>
</comment>
<evidence type="ECO:0000313" key="2">
    <source>
        <dbReference type="Proteomes" id="UP000809431"/>
    </source>
</evidence>
<dbReference type="RefSeq" id="WP_203537105.1">
    <property type="nucleotide sequence ID" value="NZ_JAESND010000002.1"/>
</dbReference>
<sequence length="426" mass="46546">MRTQGDAVPGPGSRIAVIGAGLAGLVSAGLLSQRYRVTLFEAAADLCRRTVDVTLDGQTWAVDAGLSRFSMTASPNLTALLDVLGAGTMGCPATLGVSFDAGRHEWADTGIDTLFAQRRNLLSPGFFGLLADARHFRRHAEELRLDAIVTRFTMVQLLARTRYGRAFRDGYLLPVAAMIWSDPAIDVLNMPATMFLRVFVTHGLQRGFGRPVWRSVYGGGRSWLPKLAGQVGELRMATPVIAIRREPLGVLVETPHCVERFDAVIMAAKAPVTRSLLADADPDETAVLDVLRCRGGSVWLHADRRLLPRRRKAWAVSNYLCRSAAVSSVCLSDRLDLLQHLTLKTPLLLTVDPLIEPDSPFLRFERQFPVFDHDATLAQARLAQLQGHRASWYAGAWTGDGLPESAVTSALAIAADFGVSPAWERR</sequence>
<accession>A0ABS2BIJ9</accession>
<dbReference type="Pfam" id="PF13450">
    <property type="entry name" value="NAD_binding_8"/>
    <property type="match status" value="1"/>
</dbReference>